<feature type="transmembrane region" description="Helical" evidence="2">
    <location>
        <begin position="119"/>
        <end position="140"/>
    </location>
</feature>
<dbReference type="InterPro" id="IPR036259">
    <property type="entry name" value="MFS_trans_sf"/>
</dbReference>
<keyword evidence="2" id="KW-0472">Membrane</keyword>
<dbReference type="Proteomes" id="UP000824123">
    <property type="component" value="Unassembled WGS sequence"/>
</dbReference>
<name>A0A9D1S453_9FIRM</name>
<proteinExistence type="predicted"/>
<sequence length="464" mass="51736">MGRLRARYRLRLDFSGMSLRNFSARRSYERMKLSLCAGWYTPGERSSQDRARLLVLNYTANIIANLIGGSFFTGLLLLMDADDGFIGTMSMIGVAANMVQMFAPLLLERFSRRKPLLMAMRATTMVINILVIGLIPLAPVAQQSKLTLVGICVAIVNLVGAIASPGITVWHLQSIPPKVRAGFFSLVTMTVGSVVAIFNLAGSALVDVFTAYGNEYGGLMALRIISLGLYVVDFILYGRIREYPYENAGERFSVRDLVTLPLKNKLYLRTIAIVFLWNVTANIPGSYYTVYLLKNLNVSYTYIMVVNMLNVPIVLLLTRVWSRISSGRSPFRILSMGMSMYLLHYIGLAFVTERALFIYPLTLIWAFIMAIGINLPFASIPYVNIPHEHQTVFIGFYSTVANFAALIGVTIGKYFIEATEEVSINVLGLEMVNKQYLLLLTSGLMAIAVVLVHRIDRTTPYSDE</sequence>
<feature type="transmembrane region" description="Helical" evidence="2">
    <location>
        <begin position="146"/>
        <end position="170"/>
    </location>
</feature>
<comment type="caution">
    <text evidence="3">The sequence shown here is derived from an EMBL/GenBank/DDBJ whole genome shotgun (WGS) entry which is preliminary data.</text>
</comment>
<accession>A0A9D1S453</accession>
<evidence type="ECO:0000256" key="1">
    <source>
        <dbReference type="ARBA" id="ARBA00004651"/>
    </source>
</evidence>
<feature type="transmembrane region" description="Helical" evidence="2">
    <location>
        <begin position="182"/>
        <end position="206"/>
    </location>
</feature>
<feature type="transmembrane region" description="Helical" evidence="2">
    <location>
        <begin position="392"/>
        <end position="416"/>
    </location>
</feature>
<feature type="transmembrane region" description="Helical" evidence="2">
    <location>
        <begin position="300"/>
        <end position="321"/>
    </location>
</feature>
<keyword evidence="2" id="KW-1133">Transmembrane helix</keyword>
<dbReference type="SUPFAM" id="SSF103473">
    <property type="entry name" value="MFS general substrate transporter"/>
    <property type="match status" value="1"/>
</dbReference>
<feature type="transmembrane region" description="Helical" evidence="2">
    <location>
        <begin position="436"/>
        <end position="455"/>
    </location>
</feature>
<dbReference type="GO" id="GO:0022857">
    <property type="term" value="F:transmembrane transporter activity"/>
    <property type="evidence" value="ECO:0007669"/>
    <property type="project" value="InterPro"/>
</dbReference>
<dbReference type="EMBL" id="DVNK01000009">
    <property type="protein sequence ID" value="HIU45877.1"/>
    <property type="molecule type" value="Genomic_DNA"/>
</dbReference>
<gene>
    <name evidence="3" type="ORF">IAC59_01290</name>
</gene>
<feature type="transmembrane region" description="Helical" evidence="2">
    <location>
        <begin position="357"/>
        <end position="380"/>
    </location>
</feature>
<feature type="transmembrane region" description="Helical" evidence="2">
    <location>
        <begin position="85"/>
        <end position="107"/>
    </location>
</feature>
<organism evidence="3 4">
    <name type="scientific">Candidatus Fimadaptatus faecigallinarum</name>
    <dbReference type="NCBI Taxonomy" id="2840814"/>
    <lineage>
        <taxon>Bacteria</taxon>
        <taxon>Bacillati</taxon>
        <taxon>Bacillota</taxon>
        <taxon>Clostridia</taxon>
        <taxon>Eubacteriales</taxon>
        <taxon>Candidatus Fimadaptatus</taxon>
    </lineage>
</organism>
<reference evidence="3" key="2">
    <citation type="journal article" date="2021" name="PeerJ">
        <title>Extensive microbial diversity within the chicken gut microbiome revealed by metagenomics and culture.</title>
        <authorList>
            <person name="Gilroy R."/>
            <person name="Ravi A."/>
            <person name="Getino M."/>
            <person name="Pursley I."/>
            <person name="Horton D.L."/>
            <person name="Alikhan N.F."/>
            <person name="Baker D."/>
            <person name="Gharbi K."/>
            <person name="Hall N."/>
            <person name="Watson M."/>
            <person name="Adriaenssens E.M."/>
            <person name="Foster-Nyarko E."/>
            <person name="Jarju S."/>
            <person name="Secka A."/>
            <person name="Antonio M."/>
            <person name="Oren A."/>
            <person name="Chaudhuri R.R."/>
            <person name="La Ragione R."/>
            <person name="Hildebrand F."/>
            <person name="Pallen M.J."/>
        </authorList>
    </citation>
    <scope>NUCLEOTIDE SEQUENCE</scope>
    <source>
        <strain evidence="3">ChiSxjej2B14-8506</strain>
    </source>
</reference>
<dbReference type="GO" id="GO:0005886">
    <property type="term" value="C:plasma membrane"/>
    <property type="evidence" value="ECO:0007669"/>
    <property type="project" value="UniProtKB-SubCell"/>
</dbReference>
<dbReference type="CDD" id="cd06174">
    <property type="entry name" value="MFS"/>
    <property type="match status" value="1"/>
</dbReference>
<evidence type="ECO:0000256" key="2">
    <source>
        <dbReference type="SAM" id="Phobius"/>
    </source>
</evidence>
<dbReference type="PANTHER" id="PTHR23526">
    <property type="entry name" value="INTEGRAL MEMBRANE TRANSPORT PROTEIN-RELATED"/>
    <property type="match status" value="1"/>
</dbReference>
<protein>
    <submittedName>
        <fullName evidence="3">MFS transporter</fullName>
    </submittedName>
</protein>
<dbReference type="Gene3D" id="1.20.1250.20">
    <property type="entry name" value="MFS general substrate transporter like domains"/>
    <property type="match status" value="2"/>
</dbReference>
<feature type="transmembrane region" description="Helical" evidence="2">
    <location>
        <begin position="218"/>
        <end position="237"/>
    </location>
</feature>
<feature type="transmembrane region" description="Helical" evidence="2">
    <location>
        <begin position="55"/>
        <end position="79"/>
    </location>
</feature>
<comment type="subcellular location">
    <subcellularLocation>
        <location evidence="1">Cell membrane</location>
        <topology evidence="1">Multi-pass membrane protein</topology>
    </subcellularLocation>
</comment>
<feature type="transmembrane region" description="Helical" evidence="2">
    <location>
        <begin position="333"/>
        <end position="351"/>
    </location>
</feature>
<dbReference type="InterPro" id="IPR011701">
    <property type="entry name" value="MFS"/>
</dbReference>
<dbReference type="PANTHER" id="PTHR23526:SF2">
    <property type="entry name" value="MAJOR FACILITATOR SUPERFAMILY (MFS) PROFILE DOMAIN-CONTAINING PROTEIN"/>
    <property type="match status" value="1"/>
</dbReference>
<dbReference type="InterPro" id="IPR052528">
    <property type="entry name" value="Sugar_transport-like"/>
</dbReference>
<dbReference type="AlphaFoldDB" id="A0A9D1S453"/>
<keyword evidence="2" id="KW-0812">Transmembrane</keyword>
<evidence type="ECO:0000313" key="3">
    <source>
        <dbReference type="EMBL" id="HIU45877.1"/>
    </source>
</evidence>
<evidence type="ECO:0000313" key="4">
    <source>
        <dbReference type="Proteomes" id="UP000824123"/>
    </source>
</evidence>
<reference evidence="3" key="1">
    <citation type="submission" date="2020-10" db="EMBL/GenBank/DDBJ databases">
        <authorList>
            <person name="Gilroy R."/>
        </authorList>
    </citation>
    <scope>NUCLEOTIDE SEQUENCE</scope>
    <source>
        <strain evidence="3">ChiSxjej2B14-8506</strain>
    </source>
</reference>
<dbReference type="Pfam" id="PF07690">
    <property type="entry name" value="MFS_1"/>
    <property type="match status" value="1"/>
</dbReference>